<proteinExistence type="predicted"/>
<reference evidence="1" key="1">
    <citation type="submission" date="2021-05" db="EMBL/GenBank/DDBJ databases">
        <authorList>
            <person name="Alioto T."/>
            <person name="Alioto T."/>
            <person name="Gomez Garrido J."/>
        </authorList>
    </citation>
    <scope>NUCLEOTIDE SEQUENCE</scope>
</reference>
<dbReference type="EMBL" id="HBUE01169800">
    <property type="protein sequence ID" value="CAG6514453.1"/>
    <property type="molecule type" value="Transcribed_RNA"/>
</dbReference>
<dbReference type="EMBL" id="HBUE01275192">
    <property type="protein sequence ID" value="CAG6565942.1"/>
    <property type="molecule type" value="Transcribed_RNA"/>
</dbReference>
<dbReference type="AlphaFoldDB" id="A0A8D8GP95"/>
<sequence length="134" mass="15245">MSCSSGSGSSFSWFAFWAAKCSRMVTSALSHCCLKVNARLTCSTHWTHICAGKPSFGETLTFATVISIESRLEPNKGRIFCFFDMQLRQISSRLRKEQSLSKVFIFFKLNLIIAQNNFELFIKRLLKSSTKLRV</sequence>
<protein>
    <submittedName>
        <fullName evidence="1">(northern house mosquito) hypothetical protein</fullName>
    </submittedName>
</protein>
<name>A0A8D8GP95_CULPI</name>
<accession>A0A8D8GP95</accession>
<evidence type="ECO:0000313" key="1">
    <source>
        <dbReference type="EMBL" id="CAG6514453.1"/>
    </source>
</evidence>
<organism evidence="1">
    <name type="scientific">Culex pipiens</name>
    <name type="common">House mosquito</name>
    <dbReference type="NCBI Taxonomy" id="7175"/>
    <lineage>
        <taxon>Eukaryota</taxon>
        <taxon>Metazoa</taxon>
        <taxon>Ecdysozoa</taxon>
        <taxon>Arthropoda</taxon>
        <taxon>Hexapoda</taxon>
        <taxon>Insecta</taxon>
        <taxon>Pterygota</taxon>
        <taxon>Neoptera</taxon>
        <taxon>Endopterygota</taxon>
        <taxon>Diptera</taxon>
        <taxon>Nematocera</taxon>
        <taxon>Culicoidea</taxon>
        <taxon>Culicidae</taxon>
        <taxon>Culicinae</taxon>
        <taxon>Culicini</taxon>
        <taxon>Culex</taxon>
        <taxon>Culex</taxon>
    </lineage>
</organism>